<accession>A0A0A9HXR5</accession>
<sequence length="63" mass="7363">MNVLLSDKLLKFLYVIICLVFLVPLLLFGKFCLRHATTKLPYQNHGSYWNSDMPFSFACFIQC</sequence>
<proteinExistence type="predicted"/>
<name>A0A0A9HXR5_ARUDO</name>
<reference evidence="2" key="2">
    <citation type="journal article" date="2015" name="Data Brief">
        <title>Shoot transcriptome of the giant reed, Arundo donax.</title>
        <authorList>
            <person name="Barrero R.A."/>
            <person name="Guerrero F.D."/>
            <person name="Moolhuijzen P."/>
            <person name="Goolsby J.A."/>
            <person name="Tidwell J."/>
            <person name="Bellgard S.E."/>
            <person name="Bellgard M.I."/>
        </authorList>
    </citation>
    <scope>NUCLEOTIDE SEQUENCE</scope>
    <source>
        <tissue evidence="2">Shoot tissue taken approximately 20 cm above the soil surface</tissue>
    </source>
</reference>
<evidence type="ECO:0000313" key="2">
    <source>
        <dbReference type="EMBL" id="JAE37703.1"/>
    </source>
</evidence>
<organism evidence="2">
    <name type="scientific">Arundo donax</name>
    <name type="common">Giant reed</name>
    <name type="synonym">Donax arundinaceus</name>
    <dbReference type="NCBI Taxonomy" id="35708"/>
    <lineage>
        <taxon>Eukaryota</taxon>
        <taxon>Viridiplantae</taxon>
        <taxon>Streptophyta</taxon>
        <taxon>Embryophyta</taxon>
        <taxon>Tracheophyta</taxon>
        <taxon>Spermatophyta</taxon>
        <taxon>Magnoliopsida</taxon>
        <taxon>Liliopsida</taxon>
        <taxon>Poales</taxon>
        <taxon>Poaceae</taxon>
        <taxon>PACMAD clade</taxon>
        <taxon>Arundinoideae</taxon>
        <taxon>Arundineae</taxon>
        <taxon>Arundo</taxon>
    </lineage>
</organism>
<dbReference type="EMBL" id="GBRH01160193">
    <property type="protein sequence ID" value="JAE37703.1"/>
    <property type="molecule type" value="Transcribed_RNA"/>
</dbReference>
<protein>
    <submittedName>
        <fullName evidence="2">Uncharacterized protein</fullName>
    </submittedName>
</protein>
<keyword evidence="1" id="KW-1133">Transmembrane helix</keyword>
<feature type="transmembrane region" description="Helical" evidence="1">
    <location>
        <begin position="12"/>
        <end position="33"/>
    </location>
</feature>
<dbReference type="AlphaFoldDB" id="A0A0A9HXR5"/>
<keyword evidence="1" id="KW-0472">Membrane</keyword>
<reference evidence="2" key="1">
    <citation type="submission" date="2014-09" db="EMBL/GenBank/DDBJ databases">
        <authorList>
            <person name="Magalhaes I.L.F."/>
            <person name="Oliveira U."/>
            <person name="Santos F.R."/>
            <person name="Vidigal T.H.D.A."/>
            <person name="Brescovit A.D."/>
            <person name="Santos A.J."/>
        </authorList>
    </citation>
    <scope>NUCLEOTIDE SEQUENCE</scope>
    <source>
        <tissue evidence="2">Shoot tissue taken approximately 20 cm above the soil surface</tissue>
    </source>
</reference>
<evidence type="ECO:0000256" key="1">
    <source>
        <dbReference type="SAM" id="Phobius"/>
    </source>
</evidence>
<keyword evidence="1" id="KW-0812">Transmembrane</keyword>